<evidence type="ECO:0000256" key="1">
    <source>
        <dbReference type="ARBA" id="ARBA00022481"/>
    </source>
</evidence>
<evidence type="ECO:0000256" key="2">
    <source>
        <dbReference type="SAM" id="Phobius"/>
    </source>
</evidence>
<feature type="transmembrane region" description="Helical" evidence="2">
    <location>
        <begin position="16"/>
        <end position="37"/>
    </location>
</feature>
<dbReference type="PANTHER" id="PTHR30093:SF34">
    <property type="entry name" value="PREPILIN PEPTIDASE-DEPENDENT PROTEIN D"/>
    <property type="match status" value="1"/>
</dbReference>
<reference evidence="3" key="1">
    <citation type="submission" date="2018-06" db="EMBL/GenBank/DDBJ databases">
        <authorList>
            <person name="Zhirakovskaya E."/>
        </authorList>
    </citation>
    <scope>NUCLEOTIDE SEQUENCE</scope>
</reference>
<dbReference type="Pfam" id="PF00114">
    <property type="entry name" value="Pilin"/>
    <property type="match status" value="1"/>
</dbReference>
<evidence type="ECO:0000313" key="3">
    <source>
        <dbReference type="EMBL" id="VAW54666.1"/>
    </source>
</evidence>
<dbReference type="GO" id="GO:0009289">
    <property type="term" value="C:pilus"/>
    <property type="evidence" value="ECO:0007669"/>
    <property type="project" value="InterPro"/>
</dbReference>
<dbReference type="NCBIfam" id="TIGR02532">
    <property type="entry name" value="IV_pilin_GFxxxE"/>
    <property type="match status" value="1"/>
</dbReference>
<dbReference type="Pfam" id="PF07963">
    <property type="entry name" value="N_methyl"/>
    <property type="match status" value="1"/>
</dbReference>
<gene>
    <name evidence="3" type="ORF">MNBD_GAMMA06-536</name>
</gene>
<dbReference type="EMBL" id="UOFD01000079">
    <property type="protein sequence ID" value="VAW54666.1"/>
    <property type="molecule type" value="Genomic_DNA"/>
</dbReference>
<accession>A0A3B0XDJ1</accession>
<dbReference type="PANTHER" id="PTHR30093">
    <property type="entry name" value="GENERAL SECRETION PATHWAY PROTEIN G"/>
    <property type="match status" value="1"/>
</dbReference>
<keyword evidence="1" id="KW-0488">Methylation</keyword>
<name>A0A3B0XDJ1_9ZZZZ</name>
<dbReference type="GO" id="GO:0007155">
    <property type="term" value="P:cell adhesion"/>
    <property type="evidence" value="ECO:0007669"/>
    <property type="project" value="InterPro"/>
</dbReference>
<dbReference type="SUPFAM" id="SSF54523">
    <property type="entry name" value="Pili subunits"/>
    <property type="match status" value="1"/>
</dbReference>
<evidence type="ECO:0008006" key="4">
    <source>
        <dbReference type="Google" id="ProtNLM"/>
    </source>
</evidence>
<dbReference type="PROSITE" id="PS00409">
    <property type="entry name" value="PROKAR_NTER_METHYL"/>
    <property type="match status" value="1"/>
</dbReference>
<dbReference type="InterPro" id="IPR012902">
    <property type="entry name" value="N_methyl_site"/>
</dbReference>
<proteinExistence type="predicted"/>
<sequence length="169" mass="18327">MHSSKNRNEPASTHHGFTLIELMIAVAIVAILATIAIPSTLHQRQRSEIAEALRLAQSVRDNVTNYYNQNLSFPDDNSEAGVPEPEFLIGNKVAKIEVENGTIHITLGNKVNKSLQDKIVTLRPAVVTDSPSSPLSWLCGYEQPVPGMEAVGEDKTDVPISTVPASCNN</sequence>
<protein>
    <recommendedName>
        <fullName evidence="4">Type IV pilus biogenesis protein PilE</fullName>
    </recommendedName>
</protein>
<dbReference type="Gene3D" id="3.30.700.10">
    <property type="entry name" value="Glycoprotein, Type 4 Pilin"/>
    <property type="match status" value="1"/>
</dbReference>
<dbReference type="AlphaFoldDB" id="A0A3B0XDJ1"/>
<keyword evidence="2" id="KW-0472">Membrane</keyword>
<keyword evidence="2" id="KW-0812">Transmembrane</keyword>
<dbReference type="InterPro" id="IPR001082">
    <property type="entry name" value="Pilin"/>
</dbReference>
<keyword evidence="2" id="KW-1133">Transmembrane helix</keyword>
<dbReference type="InterPro" id="IPR045584">
    <property type="entry name" value="Pilin-like"/>
</dbReference>
<organism evidence="3">
    <name type="scientific">hydrothermal vent metagenome</name>
    <dbReference type="NCBI Taxonomy" id="652676"/>
    <lineage>
        <taxon>unclassified sequences</taxon>
        <taxon>metagenomes</taxon>
        <taxon>ecological metagenomes</taxon>
    </lineage>
</organism>